<comment type="caution">
    <text evidence="1">The sequence shown here is derived from an EMBL/GenBank/DDBJ whole genome shotgun (WGS) entry which is preliminary data.</text>
</comment>
<proteinExistence type="predicted"/>
<dbReference type="EMBL" id="VSSQ01005101">
    <property type="protein sequence ID" value="MPM27850.1"/>
    <property type="molecule type" value="Genomic_DNA"/>
</dbReference>
<accession>A0A644YHB7</accession>
<protein>
    <submittedName>
        <fullName evidence="1">Uncharacterized protein</fullName>
    </submittedName>
</protein>
<organism evidence="1">
    <name type="scientific">bioreactor metagenome</name>
    <dbReference type="NCBI Taxonomy" id="1076179"/>
    <lineage>
        <taxon>unclassified sequences</taxon>
        <taxon>metagenomes</taxon>
        <taxon>ecological metagenomes</taxon>
    </lineage>
</organism>
<dbReference type="AlphaFoldDB" id="A0A644YHB7"/>
<name>A0A644YHB7_9ZZZZ</name>
<gene>
    <name evidence="1" type="ORF">SDC9_74365</name>
</gene>
<sequence>MVFKQCIYSLYVCMEFVVGFLSFHEIESSQVAFCAVTPSMCECFVALGVIKKLGLWDYMLNINIITTDCLC</sequence>
<reference evidence="1" key="1">
    <citation type="submission" date="2019-08" db="EMBL/GenBank/DDBJ databases">
        <authorList>
            <person name="Kucharzyk K."/>
            <person name="Murdoch R.W."/>
            <person name="Higgins S."/>
            <person name="Loffler F."/>
        </authorList>
    </citation>
    <scope>NUCLEOTIDE SEQUENCE</scope>
</reference>
<evidence type="ECO:0000313" key="1">
    <source>
        <dbReference type="EMBL" id="MPM27850.1"/>
    </source>
</evidence>